<dbReference type="GO" id="GO:0003755">
    <property type="term" value="F:peptidyl-prolyl cis-trans isomerase activity"/>
    <property type="evidence" value="ECO:0007669"/>
    <property type="project" value="UniProtKB-KW"/>
</dbReference>
<feature type="region of interest" description="Disordered" evidence="4">
    <location>
        <begin position="33"/>
        <end position="82"/>
    </location>
</feature>
<dbReference type="Gene3D" id="2.40.100.10">
    <property type="entry name" value="Cyclophilin-like"/>
    <property type="match status" value="1"/>
</dbReference>
<gene>
    <name evidence="7" type="primary">ppiB_3</name>
    <name evidence="7" type="ORF">Poly51_47590</name>
</gene>
<evidence type="ECO:0000313" key="8">
    <source>
        <dbReference type="Proteomes" id="UP000318288"/>
    </source>
</evidence>
<evidence type="ECO:0000256" key="4">
    <source>
        <dbReference type="SAM" id="MobiDB-lite"/>
    </source>
</evidence>
<evidence type="ECO:0000256" key="1">
    <source>
        <dbReference type="ARBA" id="ARBA00013194"/>
    </source>
</evidence>
<evidence type="ECO:0000313" key="7">
    <source>
        <dbReference type="EMBL" id="TWU48855.1"/>
    </source>
</evidence>
<feature type="signal peptide" evidence="5">
    <location>
        <begin position="1"/>
        <end position="20"/>
    </location>
</feature>
<evidence type="ECO:0000256" key="2">
    <source>
        <dbReference type="ARBA" id="ARBA00023110"/>
    </source>
</evidence>
<dbReference type="InterPro" id="IPR029000">
    <property type="entry name" value="Cyclophilin-like_dom_sf"/>
</dbReference>
<comment type="caution">
    <text evidence="7">The sequence shown here is derived from an EMBL/GenBank/DDBJ whole genome shotgun (WGS) entry which is preliminary data.</text>
</comment>
<dbReference type="RefSeq" id="WP_186775738.1">
    <property type="nucleotide sequence ID" value="NZ_SJPW01000006.1"/>
</dbReference>
<evidence type="ECO:0000256" key="3">
    <source>
        <dbReference type="ARBA" id="ARBA00023235"/>
    </source>
</evidence>
<accession>A0A5C6EK86</accession>
<proteinExistence type="predicted"/>
<evidence type="ECO:0000256" key="5">
    <source>
        <dbReference type="SAM" id="SignalP"/>
    </source>
</evidence>
<dbReference type="EMBL" id="SJPW01000006">
    <property type="protein sequence ID" value="TWU48855.1"/>
    <property type="molecule type" value="Genomic_DNA"/>
</dbReference>
<sequence length="456" mass="50649" precursor="true">MRFPIDFFRRLFGFIAVSFAVSVAPTAILTAAAGQEPTAATESAASASVSADKTREETTDGATEGSGTPDEASSGKAGPTPMSKAEFEALQKDPVYLAEVEKRRAKFSEAKQALVEALSRQRAAFMRYVNLEDRTPAGRKQYFDARADVCRLMDETYMAALEVIRVSGDEETATYLVTMIDHRLKRDIYDIHTLEGATRMIDGGSLLASLFEASVRSAVSEGEFDMAKQLFDALDRDKLKDVDKSLYFLLDLHKERYEAEEIVRAKEAEEDRLPRVKLETTQGDVILELFIDQAPSTVSNFIQLVEQGFYDGLDFYQVIDHLFALTGDPTGLGDGNSSKFVVDEHERADHRHAFRGSLLMAKIPVGDTGEFVPNTGSSQFAILFLPVAQASDNQTVFGRVIEGMDVVSRMRRIDPSKEKKKDAIQIPPDRIIEATVIRRPAELPEPVYVRPGMPRR</sequence>
<dbReference type="InterPro" id="IPR002130">
    <property type="entry name" value="Cyclophilin-type_PPIase_dom"/>
</dbReference>
<dbReference type="EC" id="5.2.1.8" evidence="1"/>
<dbReference type="PANTHER" id="PTHR45625">
    <property type="entry name" value="PEPTIDYL-PROLYL CIS-TRANS ISOMERASE-RELATED"/>
    <property type="match status" value="1"/>
</dbReference>
<dbReference type="PANTHER" id="PTHR45625:SF4">
    <property type="entry name" value="PEPTIDYLPROLYL ISOMERASE DOMAIN AND WD REPEAT-CONTAINING PROTEIN 1"/>
    <property type="match status" value="1"/>
</dbReference>
<name>A0A5C6EK86_9BACT</name>
<evidence type="ECO:0000259" key="6">
    <source>
        <dbReference type="PROSITE" id="PS50072"/>
    </source>
</evidence>
<reference evidence="7 8" key="1">
    <citation type="submission" date="2019-02" db="EMBL/GenBank/DDBJ databases">
        <title>Deep-cultivation of Planctomycetes and their phenomic and genomic characterization uncovers novel biology.</title>
        <authorList>
            <person name="Wiegand S."/>
            <person name="Jogler M."/>
            <person name="Boedeker C."/>
            <person name="Pinto D."/>
            <person name="Vollmers J."/>
            <person name="Rivas-Marin E."/>
            <person name="Kohn T."/>
            <person name="Peeters S.H."/>
            <person name="Heuer A."/>
            <person name="Rast P."/>
            <person name="Oberbeckmann S."/>
            <person name="Bunk B."/>
            <person name="Jeske O."/>
            <person name="Meyerdierks A."/>
            <person name="Storesund J.E."/>
            <person name="Kallscheuer N."/>
            <person name="Luecker S."/>
            <person name="Lage O.M."/>
            <person name="Pohl T."/>
            <person name="Merkel B.J."/>
            <person name="Hornburger P."/>
            <person name="Mueller R.-W."/>
            <person name="Bruemmer F."/>
            <person name="Labrenz M."/>
            <person name="Spormann A.M."/>
            <person name="Op Den Camp H."/>
            <person name="Overmann J."/>
            <person name="Amann R."/>
            <person name="Jetten M.S.M."/>
            <person name="Mascher T."/>
            <person name="Medema M.H."/>
            <person name="Devos D.P."/>
            <person name="Kaster A.-K."/>
            <person name="Ovreas L."/>
            <person name="Rohde M."/>
            <person name="Galperin M.Y."/>
            <person name="Jogler C."/>
        </authorList>
    </citation>
    <scope>NUCLEOTIDE SEQUENCE [LARGE SCALE GENOMIC DNA]</scope>
    <source>
        <strain evidence="7 8">Poly51</strain>
    </source>
</reference>
<dbReference type="SUPFAM" id="SSF50891">
    <property type="entry name" value="Cyclophilin-like"/>
    <property type="match status" value="1"/>
</dbReference>
<keyword evidence="5" id="KW-0732">Signal</keyword>
<dbReference type="PROSITE" id="PS50072">
    <property type="entry name" value="CSA_PPIASE_2"/>
    <property type="match status" value="1"/>
</dbReference>
<dbReference type="CDD" id="cd00317">
    <property type="entry name" value="cyclophilin"/>
    <property type="match status" value="1"/>
</dbReference>
<keyword evidence="8" id="KW-1185">Reference proteome</keyword>
<dbReference type="Pfam" id="PF00160">
    <property type="entry name" value="Pro_isomerase"/>
    <property type="match status" value="1"/>
</dbReference>
<dbReference type="AlphaFoldDB" id="A0A5C6EK86"/>
<feature type="domain" description="PPIase cyclophilin-type" evidence="6">
    <location>
        <begin position="283"/>
        <end position="442"/>
    </location>
</feature>
<feature type="compositionally biased region" description="Low complexity" evidence="4">
    <location>
        <begin position="39"/>
        <end position="51"/>
    </location>
</feature>
<keyword evidence="2" id="KW-0697">Rotamase</keyword>
<dbReference type="PRINTS" id="PR00153">
    <property type="entry name" value="CSAPPISMRASE"/>
</dbReference>
<organism evidence="7 8">
    <name type="scientific">Rubripirellula tenax</name>
    <dbReference type="NCBI Taxonomy" id="2528015"/>
    <lineage>
        <taxon>Bacteria</taxon>
        <taxon>Pseudomonadati</taxon>
        <taxon>Planctomycetota</taxon>
        <taxon>Planctomycetia</taxon>
        <taxon>Pirellulales</taxon>
        <taxon>Pirellulaceae</taxon>
        <taxon>Rubripirellula</taxon>
    </lineage>
</organism>
<protein>
    <recommendedName>
        <fullName evidence="1">peptidylprolyl isomerase</fullName>
        <ecNumber evidence="1">5.2.1.8</ecNumber>
    </recommendedName>
</protein>
<feature type="chain" id="PRO_5022686122" description="peptidylprolyl isomerase" evidence="5">
    <location>
        <begin position="21"/>
        <end position="456"/>
    </location>
</feature>
<keyword evidence="3 7" id="KW-0413">Isomerase</keyword>
<dbReference type="Proteomes" id="UP000318288">
    <property type="component" value="Unassembled WGS sequence"/>
</dbReference>
<dbReference type="InterPro" id="IPR044666">
    <property type="entry name" value="Cyclophilin_A-like"/>
</dbReference>